<dbReference type="Proteomes" id="UP000533461">
    <property type="component" value="Unassembled WGS sequence"/>
</dbReference>
<organism evidence="4 5">
    <name type="scientific">Enterobacter asburiae</name>
    <dbReference type="NCBI Taxonomy" id="61645"/>
    <lineage>
        <taxon>Bacteria</taxon>
        <taxon>Pseudomonadati</taxon>
        <taxon>Pseudomonadota</taxon>
        <taxon>Gammaproteobacteria</taxon>
        <taxon>Enterobacterales</taxon>
        <taxon>Enterobacteriaceae</taxon>
        <taxon>Enterobacter</taxon>
        <taxon>Enterobacter cloacae complex</taxon>
    </lineage>
</organism>
<dbReference type="GO" id="GO:0003677">
    <property type="term" value="F:DNA binding"/>
    <property type="evidence" value="ECO:0007669"/>
    <property type="project" value="UniProtKB-KW"/>
</dbReference>
<keyword evidence="2" id="KW-0238">DNA-binding</keyword>
<dbReference type="RefSeq" id="WP_001325078.1">
    <property type="nucleotide sequence ID" value="NZ_JABXRP010000008.1"/>
</dbReference>
<keyword evidence="3" id="KW-0804">Transcription</keyword>
<dbReference type="Gene3D" id="1.10.274.110">
    <property type="match status" value="2"/>
</dbReference>
<keyword evidence="1" id="KW-0805">Transcription regulation</keyword>
<evidence type="ECO:0000313" key="5">
    <source>
        <dbReference type="Proteomes" id="UP000533461"/>
    </source>
</evidence>
<dbReference type="InterPro" id="IPR038500">
    <property type="entry name" value="Antitermination_sf"/>
</dbReference>
<comment type="caution">
    <text evidence="4">The sequence shown here is derived from an EMBL/GenBank/DDBJ whole genome shotgun (WGS) entry which is preliminary data.</text>
</comment>
<dbReference type="GO" id="GO:0006355">
    <property type="term" value="P:regulation of DNA-templated transcription"/>
    <property type="evidence" value="ECO:0007669"/>
    <property type="project" value="InterPro"/>
</dbReference>
<dbReference type="InterPro" id="IPR003222">
    <property type="entry name" value="Antitermntn"/>
</dbReference>
<evidence type="ECO:0000256" key="3">
    <source>
        <dbReference type="ARBA" id="ARBA00023163"/>
    </source>
</evidence>
<proteinExistence type="inferred from homology"/>
<name>A0A7W3HGP9_ENTAS</name>
<evidence type="ECO:0000313" key="4">
    <source>
        <dbReference type="EMBL" id="MBA8080120.1"/>
    </source>
</evidence>
<dbReference type="EMBL" id="JABXRP010000008">
    <property type="protein sequence ID" value="MBA8080120.1"/>
    <property type="molecule type" value="Genomic_DNA"/>
</dbReference>
<protein>
    <submittedName>
        <fullName evidence="4">Antitermination protein</fullName>
    </submittedName>
</protein>
<geneLocation type="plasmid" evidence="4">
    <name>pRHBSTW-00074_8</name>
</geneLocation>
<sequence>MKLEASLKHFSPQGVHISDDVKGTSPDRLTGTDVMAAIGTTSSRARFGLAAFFGKAGISKTDEQLAVQALARYAMDVAPKNVRKAAGGQFGWCMQMLAQFAFADYSRSAATSVTCHSCSGTGRTTREQITRKVSYPWGKAPYWACRSRAVRPSDWEQWMEVTEVVPAVCDACEGKGTISARCRCGGKGEVLDRKATSERGAPVFKTCERCSGNGFSAVPSTAAYKVILKRVPDLHVRTWTRNWKPFLEALVSICQQEEGNAAREFQSATSLGEEGDEI</sequence>
<keyword evidence="4" id="KW-0614">Plasmid</keyword>
<evidence type="ECO:0000256" key="2">
    <source>
        <dbReference type="ARBA" id="ARBA00023125"/>
    </source>
</evidence>
<dbReference type="SUPFAM" id="SSF57938">
    <property type="entry name" value="DnaJ/Hsp40 cysteine-rich domain"/>
    <property type="match status" value="1"/>
</dbReference>
<accession>A0A7W3HGP9</accession>
<gene>
    <name evidence="4" type="ORF">HV056_27155</name>
</gene>
<dbReference type="AlphaFoldDB" id="A0A7W3HGP9"/>
<dbReference type="InterPro" id="IPR036410">
    <property type="entry name" value="HSP_DnaJ_Cys-rich_dom_sf"/>
</dbReference>
<dbReference type="HAMAP" id="MF_04158">
    <property type="entry name" value="Antitermination_lambda"/>
    <property type="match status" value="1"/>
</dbReference>
<evidence type="ECO:0000256" key="1">
    <source>
        <dbReference type="ARBA" id="ARBA00023015"/>
    </source>
</evidence>
<dbReference type="Pfam" id="PF03589">
    <property type="entry name" value="Antiterm"/>
    <property type="match status" value="2"/>
</dbReference>
<reference evidence="4 5" key="1">
    <citation type="submission" date="2020-06" db="EMBL/GenBank/DDBJ databases">
        <title>REHAB project genomes.</title>
        <authorList>
            <person name="Shaw L.P."/>
        </authorList>
    </citation>
    <scope>NUCLEOTIDE SEQUENCE [LARGE SCALE GENOMIC DNA]</scope>
    <source>
        <strain evidence="4 5">RHBSTW-00074</strain>
        <plasmid evidence="4">pRHBSTW-00074_8</plasmid>
    </source>
</reference>